<accession>A0A1H2U1I6</accession>
<keyword evidence="3" id="KW-1185">Reference proteome</keyword>
<dbReference type="Gene3D" id="2.170.130.10">
    <property type="entry name" value="TonB-dependent receptor, plug domain"/>
    <property type="match status" value="1"/>
</dbReference>
<evidence type="ECO:0000313" key="3">
    <source>
        <dbReference type="Proteomes" id="UP000199595"/>
    </source>
</evidence>
<sequence>MNTPLKNIAFLIAFLFINITTIFAQNTEKNQSKVLEKIYLHTDRNFYNIGESLWYKAYSLNAQTNKPHKHSRILHVELISPDKKIISKRKTYLDSGMGNGDFILTDSLGVKKPGTYQLRAYTKWMRNFGDHFIFTKNIEIISINDKNKAIVEANKKKNKPSKKIEKEVEIKDFIDLQFFPEGGSLVENVYSIVAFKATKNGSPLKIEGLIKNSNGESIASLKTEHDGMGRFKIQPKLTENYTAEITINNEIKEFKLPEIYKTGYTLGVKKVQNKIVGVINTNEKTLSTKPSTKFKILIKTRGIVYFEGLVESNKYSTPFLIPSNVLPEGIAQVTIFDEEGKPYGERLVYIEKQKNHSITLKANKTGYEPKEKVTLTVNAKDKNDKRLFSNFSLAAVDQTSNGTNSDNFENICSYFLMQADIKGNVNNAGYYFNPSNKKRLIHLDLLLQTQGWRDFLWKKELKTTERKFDIELGINVTGRVKKLFGNGPKPNSKVLMYYIDKEKTAMNVSEADKNGRFAFENLVIFGETTIMLSAKDKGNKSKGEIVLDSLEIAPPAIKFDITKINSEEKTATETVKENIFKKFIDFDVPIANQLDEVLVVGKAKKAKDANEFISFNQTFVADGTNTDFNSVQDLIQFSIPNIQVVNDTISFSRHRGRPALIVLNDIEIDASEVSSIVPESIDRIEAISDGSMSNFTNGVNGVILIYTKKGVEATRERKKFHTSKDVILGIYNWRAFYSPNYEEKKEKAWDEFADIRNTLYWNPYVIPNEEGVYTMSYFNSEVPTKVGVTLEGITADGIPICIKTNYTIEK</sequence>
<dbReference type="Gene3D" id="2.60.40.1930">
    <property type="match status" value="1"/>
</dbReference>
<reference evidence="2 3" key="1">
    <citation type="submission" date="2016-10" db="EMBL/GenBank/DDBJ databases">
        <authorList>
            <person name="de Groot N.N."/>
        </authorList>
    </citation>
    <scope>NUCLEOTIDE SEQUENCE [LARGE SCALE GENOMIC DNA]</scope>
    <source>
        <strain evidence="2 3">DSM 24956</strain>
    </source>
</reference>
<dbReference type="STRING" id="762486.SAMN05444411_101863"/>
<organism evidence="2 3">
    <name type="scientific">Lutibacter oricola</name>
    <dbReference type="NCBI Taxonomy" id="762486"/>
    <lineage>
        <taxon>Bacteria</taxon>
        <taxon>Pseudomonadati</taxon>
        <taxon>Bacteroidota</taxon>
        <taxon>Flavobacteriia</taxon>
        <taxon>Flavobacteriales</taxon>
        <taxon>Flavobacteriaceae</taxon>
        <taxon>Lutibacter</taxon>
    </lineage>
</organism>
<evidence type="ECO:0000259" key="1">
    <source>
        <dbReference type="Pfam" id="PF07703"/>
    </source>
</evidence>
<protein>
    <recommendedName>
        <fullName evidence="1">Alpha-2-macroglobulin bait region domain-containing protein</fullName>
    </recommendedName>
</protein>
<dbReference type="RefSeq" id="WP_090120047.1">
    <property type="nucleotide sequence ID" value="NZ_FNNJ01000001.1"/>
</dbReference>
<dbReference type="EMBL" id="FNNJ01000001">
    <property type="protein sequence ID" value="SDW49931.1"/>
    <property type="molecule type" value="Genomic_DNA"/>
</dbReference>
<gene>
    <name evidence="2" type="ORF">SAMN05444411_101863</name>
</gene>
<dbReference type="Pfam" id="PF07703">
    <property type="entry name" value="A2M_BRD"/>
    <property type="match status" value="1"/>
</dbReference>
<dbReference type="Proteomes" id="UP000199595">
    <property type="component" value="Unassembled WGS sequence"/>
</dbReference>
<name>A0A1H2U1I6_9FLAO</name>
<proteinExistence type="predicted"/>
<dbReference type="OrthoDB" id="679547at2"/>
<dbReference type="InterPro" id="IPR037066">
    <property type="entry name" value="Plug_dom_sf"/>
</dbReference>
<evidence type="ECO:0000313" key="2">
    <source>
        <dbReference type="EMBL" id="SDW49931.1"/>
    </source>
</evidence>
<feature type="domain" description="Alpha-2-macroglobulin bait region" evidence="1">
    <location>
        <begin position="274"/>
        <end position="398"/>
    </location>
</feature>
<dbReference type="SUPFAM" id="SSF56935">
    <property type="entry name" value="Porins"/>
    <property type="match status" value="1"/>
</dbReference>
<dbReference type="InterPro" id="IPR011625">
    <property type="entry name" value="A2M_N_BRD"/>
</dbReference>
<dbReference type="AlphaFoldDB" id="A0A1H2U1I6"/>